<dbReference type="PATRIC" id="fig|216942.3.peg.956"/>
<dbReference type="RefSeq" id="WP_075058636.1">
    <property type="nucleotide sequence ID" value="NZ_CP012357.1"/>
</dbReference>
<organism evidence="2 3">
    <name type="scientific">Spiroplasma litorale</name>
    <dbReference type="NCBI Taxonomy" id="216942"/>
    <lineage>
        <taxon>Bacteria</taxon>
        <taxon>Bacillati</taxon>
        <taxon>Mycoplasmatota</taxon>
        <taxon>Mollicutes</taxon>
        <taxon>Entomoplasmatales</taxon>
        <taxon>Spiroplasmataceae</taxon>
        <taxon>Spiroplasma</taxon>
    </lineage>
</organism>
<accession>A0A0K1W2Z7</accession>
<dbReference type="EMBL" id="CP012357">
    <property type="protein sequence ID" value="AKX34551.1"/>
    <property type="molecule type" value="Genomic_DNA"/>
</dbReference>
<dbReference type="AlphaFoldDB" id="A0A0K1W2Z7"/>
<keyword evidence="1" id="KW-0472">Membrane</keyword>
<protein>
    <submittedName>
        <fullName evidence="2">Uncharacterized protein</fullName>
    </submittedName>
</protein>
<sequence>MGEIKSTLNTESVDINEMWWFPKWNSLADILENKTYYEEEFVTEAIVRIIKKIMILLYIKKIMNFNFIIMMIKLNN</sequence>
<gene>
    <name evidence="2" type="ORF">SLITO_v1c09400</name>
</gene>
<evidence type="ECO:0000256" key="1">
    <source>
        <dbReference type="SAM" id="Phobius"/>
    </source>
</evidence>
<proteinExistence type="predicted"/>
<dbReference type="STRING" id="216942.SLITO_v1c09400"/>
<keyword evidence="1" id="KW-0812">Transmembrane</keyword>
<dbReference type="Proteomes" id="UP000067476">
    <property type="component" value="Chromosome"/>
</dbReference>
<evidence type="ECO:0000313" key="2">
    <source>
        <dbReference type="EMBL" id="AKX34551.1"/>
    </source>
</evidence>
<keyword evidence="3" id="KW-1185">Reference proteome</keyword>
<reference evidence="2 3" key="1">
    <citation type="journal article" date="2015" name="Genome Announc.">
        <title>Complete Genome Sequence of Spiroplasma litorale TN-1T (DSM 21781), a Bacterium Isolated from a Green-Eyed Horsefly (Tabanus nigrovittatus).</title>
        <authorList>
            <person name="Lo W.S."/>
            <person name="Lai Y.C."/>
            <person name="Lien Y.W."/>
            <person name="Wang T.H."/>
            <person name="Kuo C.H."/>
        </authorList>
    </citation>
    <scope>NUCLEOTIDE SEQUENCE [LARGE SCALE GENOMIC DNA]</scope>
    <source>
        <strain evidence="2 3">TN-1</strain>
    </source>
</reference>
<feature type="transmembrane region" description="Helical" evidence="1">
    <location>
        <begin position="55"/>
        <end position="74"/>
    </location>
</feature>
<dbReference type="KEGG" id="sll:SLITO_v1c09400"/>
<keyword evidence="1" id="KW-1133">Transmembrane helix</keyword>
<name>A0A0K1W2Z7_9MOLU</name>
<evidence type="ECO:0000313" key="3">
    <source>
        <dbReference type="Proteomes" id="UP000067476"/>
    </source>
</evidence>